<evidence type="ECO:0000256" key="1">
    <source>
        <dbReference type="ARBA" id="ARBA00022448"/>
    </source>
</evidence>
<organism evidence="6 7">
    <name type="scientific">Microbacterium invictum</name>
    <dbReference type="NCBI Taxonomy" id="515415"/>
    <lineage>
        <taxon>Bacteria</taxon>
        <taxon>Bacillati</taxon>
        <taxon>Actinomycetota</taxon>
        <taxon>Actinomycetes</taxon>
        <taxon>Micrococcales</taxon>
        <taxon>Microbacteriaceae</taxon>
        <taxon>Microbacterium</taxon>
    </lineage>
</organism>
<dbReference type="SMART" id="SM00382">
    <property type="entry name" value="AAA"/>
    <property type="match status" value="1"/>
</dbReference>
<sequence length="507" mass="54114">MTTQDAAPALSVANVSKTFGTTRVLTDVTLSVAPGEVAALIGENGSGKSTFIKILSGFHEGDRGGTVCMGGVDVSDALQDGPEKTGMGFIHQDLALVETMTIVENLRIGGFSTGFLGRIRWRQEAETVRGLLRRVGLDVDPNVRVGELSVTDRALVAIARGLAEIDRASHLSARLLVLDEPTAYLPVTGVERLFQAVAQLAAEGVSVLFVSHRLDEVLRYCTRAFVLRGGRLVADEPTAGRTERDLVTLMLGRAPEDLYPEYALSPAECSIEVTGLAGGLVESVDFDARAGEIIGLIGLPGSGYEEIPYLLSGCRPATSGSLRVGDQVMDVGRLEPGAAIRAGVALLPADRKSASGAQDLSVSDNITVATLGSVVRRGVISRREERDVVAAQIERFHIALPDPQHALSSLSGGNQQKALLAKWVISAPRVFFLHEPTQGVDVGAKREVFRHLTELARQGATLVISSVEYEDLAALCTRVHVMRRGRIIRTIERDDLSAHELAVAVHG</sequence>
<dbReference type="Gene3D" id="3.40.50.300">
    <property type="entry name" value="P-loop containing nucleotide triphosphate hydrolases"/>
    <property type="match status" value="2"/>
</dbReference>
<keyword evidence="4 6" id="KW-0067">ATP-binding</keyword>
<dbReference type="InterPro" id="IPR017871">
    <property type="entry name" value="ABC_transporter-like_CS"/>
</dbReference>
<dbReference type="Proteomes" id="UP001324533">
    <property type="component" value="Chromosome"/>
</dbReference>
<dbReference type="RefSeq" id="WP_322411223.1">
    <property type="nucleotide sequence ID" value="NZ_CP139779.1"/>
</dbReference>
<keyword evidence="1" id="KW-0813">Transport</keyword>
<evidence type="ECO:0000256" key="4">
    <source>
        <dbReference type="ARBA" id="ARBA00022840"/>
    </source>
</evidence>
<accession>A0ABZ0VF08</accession>
<name>A0ABZ0VF08_9MICO</name>
<keyword evidence="2" id="KW-0677">Repeat</keyword>
<evidence type="ECO:0000313" key="7">
    <source>
        <dbReference type="Proteomes" id="UP001324533"/>
    </source>
</evidence>
<dbReference type="PANTHER" id="PTHR43790:SF9">
    <property type="entry name" value="GALACTOFURANOSE TRANSPORTER ATP-BINDING PROTEIN YTFR"/>
    <property type="match status" value="1"/>
</dbReference>
<dbReference type="EMBL" id="CP139779">
    <property type="protein sequence ID" value="WQB71105.1"/>
    <property type="molecule type" value="Genomic_DNA"/>
</dbReference>
<dbReference type="PROSITE" id="PS00211">
    <property type="entry name" value="ABC_TRANSPORTER_1"/>
    <property type="match status" value="1"/>
</dbReference>
<dbReference type="CDD" id="cd03215">
    <property type="entry name" value="ABC_Carb_Monos_II"/>
    <property type="match status" value="1"/>
</dbReference>
<keyword evidence="7" id="KW-1185">Reference proteome</keyword>
<dbReference type="InterPro" id="IPR003593">
    <property type="entry name" value="AAA+_ATPase"/>
</dbReference>
<dbReference type="PROSITE" id="PS50893">
    <property type="entry name" value="ABC_TRANSPORTER_2"/>
    <property type="match status" value="2"/>
</dbReference>
<keyword evidence="3" id="KW-0547">Nucleotide-binding</keyword>
<feature type="domain" description="ABC transporter" evidence="5">
    <location>
        <begin position="10"/>
        <end position="254"/>
    </location>
</feature>
<dbReference type="InterPro" id="IPR003439">
    <property type="entry name" value="ABC_transporter-like_ATP-bd"/>
</dbReference>
<dbReference type="GO" id="GO:0005524">
    <property type="term" value="F:ATP binding"/>
    <property type="evidence" value="ECO:0007669"/>
    <property type="project" value="UniProtKB-KW"/>
</dbReference>
<evidence type="ECO:0000256" key="3">
    <source>
        <dbReference type="ARBA" id="ARBA00022741"/>
    </source>
</evidence>
<dbReference type="Pfam" id="PF00005">
    <property type="entry name" value="ABC_tran"/>
    <property type="match status" value="2"/>
</dbReference>
<dbReference type="InterPro" id="IPR027417">
    <property type="entry name" value="P-loop_NTPase"/>
</dbReference>
<evidence type="ECO:0000259" key="5">
    <source>
        <dbReference type="PROSITE" id="PS50893"/>
    </source>
</evidence>
<proteinExistence type="predicted"/>
<dbReference type="PANTHER" id="PTHR43790">
    <property type="entry name" value="CARBOHYDRATE TRANSPORT ATP-BINDING PROTEIN MG119-RELATED"/>
    <property type="match status" value="1"/>
</dbReference>
<dbReference type="SUPFAM" id="SSF52540">
    <property type="entry name" value="P-loop containing nucleoside triphosphate hydrolases"/>
    <property type="match status" value="2"/>
</dbReference>
<evidence type="ECO:0000256" key="2">
    <source>
        <dbReference type="ARBA" id="ARBA00022737"/>
    </source>
</evidence>
<dbReference type="InterPro" id="IPR050107">
    <property type="entry name" value="ABC_carbohydrate_import_ATPase"/>
</dbReference>
<dbReference type="CDD" id="cd03216">
    <property type="entry name" value="ABC_Carb_Monos_I"/>
    <property type="match status" value="1"/>
</dbReference>
<reference evidence="6 7" key="1">
    <citation type="submission" date="2023-06" db="EMBL/GenBank/DDBJ databases">
        <title>Rock-solubilizing bacteria, Microbacterium invictum, promotes re-establishment of vegetation in rocky wasteland by accelerating rock bio-weathering and reshaping soil bacterial community.</title>
        <authorList>
            <person name="Liu C."/>
        </authorList>
    </citation>
    <scope>NUCLEOTIDE SEQUENCE [LARGE SCALE GENOMIC DNA]</scope>
    <source>
        <strain evidence="6 7">X-18</strain>
    </source>
</reference>
<gene>
    <name evidence="6" type="ORF">T9R20_03830</name>
</gene>
<evidence type="ECO:0000313" key="6">
    <source>
        <dbReference type="EMBL" id="WQB71105.1"/>
    </source>
</evidence>
<protein>
    <submittedName>
        <fullName evidence="6">Sugar ABC transporter ATP-binding protein</fullName>
    </submittedName>
</protein>
<feature type="domain" description="ABC transporter" evidence="5">
    <location>
        <begin position="264"/>
        <end position="505"/>
    </location>
</feature>